<dbReference type="PATRIC" id="fig|42234.21.peg.7733"/>
<dbReference type="RefSeq" id="WP_050374607.1">
    <property type="nucleotide sequence ID" value="NZ_KQ257834.1"/>
</dbReference>
<comment type="caution">
    <text evidence="2">The sequence shown here is derived from an EMBL/GenBank/DDBJ whole genome shotgun (WGS) entry which is preliminary data.</text>
</comment>
<evidence type="ECO:0000313" key="3">
    <source>
        <dbReference type="Proteomes" id="UP000037151"/>
    </source>
</evidence>
<dbReference type="SUPFAM" id="SSF55729">
    <property type="entry name" value="Acyl-CoA N-acyltransferases (Nat)"/>
    <property type="match status" value="1"/>
</dbReference>
<accession>A0A0L0JKY2</accession>
<dbReference type="Gene3D" id="3.40.630.30">
    <property type="match status" value="1"/>
</dbReference>
<dbReference type="InterPro" id="IPR038740">
    <property type="entry name" value="BioF2-like_GNAT_dom"/>
</dbReference>
<reference evidence="3" key="1">
    <citation type="submission" date="2014-07" db="EMBL/GenBank/DDBJ databases">
        <title>Genome sequencing of plant-pathogenic Streptomyces species.</title>
        <authorList>
            <person name="Harrison J."/>
            <person name="Sapp M."/>
            <person name="Thwaites R."/>
            <person name="Studholme D.J."/>
        </authorList>
    </citation>
    <scope>NUCLEOTIDE SEQUENCE [LARGE SCALE GENOMIC DNA]</scope>
    <source>
        <strain evidence="3">NCPPB 4445</strain>
    </source>
</reference>
<dbReference type="Proteomes" id="UP000037151">
    <property type="component" value="Unassembled WGS sequence"/>
</dbReference>
<gene>
    <name evidence="2" type="ORF">IQ63_37565</name>
</gene>
<dbReference type="InterPro" id="IPR016181">
    <property type="entry name" value="Acyl_CoA_acyltransferase"/>
</dbReference>
<proteinExistence type="predicted"/>
<dbReference type="EMBL" id="JPPY01000213">
    <property type="protein sequence ID" value="KND26273.1"/>
    <property type="molecule type" value="Genomic_DNA"/>
</dbReference>
<organism evidence="2 3">
    <name type="scientific">Streptomyces acidiscabies</name>
    <dbReference type="NCBI Taxonomy" id="42234"/>
    <lineage>
        <taxon>Bacteria</taxon>
        <taxon>Bacillati</taxon>
        <taxon>Actinomycetota</taxon>
        <taxon>Actinomycetes</taxon>
        <taxon>Kitasatosporales</taxon>
        <taxon>Streptomycetaceae</taxon>
        <taxon>Streptomyces</taxon>
    </lineage>
</organism>
<evidence type="ECO:0000259" key="1">
    <source>
        <dbReference type="Pfam" id="PF13480"/>
    </source>
</evidence>
<name>A0A0L0JKY2_9ACTN</name>
<feature type="domain" description="BioF2-like acetyltransferase" evidence="1">
    <location>
        <begin position="162"/>
        <end position="304"/>
    </location>
</feature>
<dbReference type="OrthoDB" id="8109875at2"/>
<protein>
    <recommendedName>
        <fullName evidence="1">BioF2-like acetyltransferase domain-containing protein</fullName>
    </recommendedName>
</protein>
<dbReference type="AlphaFoldDB" id="A0A0L0JKY2"/>
<evidence type="ECO:0000313" key="2">
    <source>
        <dbReference type="EMBL" id="KND26273.1"/>
    </source>
</evidence>
<sequence length="344" mass="36898">MTATARSAPALGVRVDPSVPAALWDDVLREAGDGVLPSQTAGWRGAVCSNGWRDASRLYTWPDGTRLLVPLVRADDGGTYASWPEGWGVGGAVAAPGAVTAERARFVVDDLAALPARQVYLRPDTASVPLWESQMPAGTRRNPRLTQVLDLAGGFGHVWRHRFSQRARRAVRKAERAGLDVERDGTGRLVPQFQRLFELSAARWAGQAGEAPEETLRRVREKNPPAKFAAVARHLKDGCQVWVASREGVPVAALVALHRGPQAVYWAAAMDKEGAASTQAPTYLIHLMTEEACARGARTLHLGDTYPGTSVTRFKAAFGPGEHPTAGFWIPGSAGATREEGSAT</sequence>
<dbReference type="Pfam" id="PF13480">
    <property type="entry name" value="Acetyltransf_6"/>
    <property type="match status" value="1"/>
</dbReference>